<evidence type="ECO:0000256" key="4">
    <source>
        <dbReference type="ARBA" id="ARBA00022833"/>
    </source>
</evidence>
<dbReference type="NCBIfam" id="NF002091">
    <property type="entry name" value="PRK00924.1"/>
    <property type="match status" value="1"/>
</dbReference>
<dbReference type="STRING" id="35623.Aocu_11490"/>
<dbReference type="GO" id="GO:0008697">
    <property type="term" value="F:4-deoxy-L-threo-5-hexosulose-uronate ketol-isomerase activity"/>
    <property type="evidence" value="ECO:0007669"/>
    <property type="project" value="UniProtKB-UniRule"/>
</dbReference>
<dbReference type="Proteomes" id="UP000032434">
    <property type="component" value="Chromosome 1"/>
</dbReference>
<dbReference type="HAMAP" id="MF_00687">
    <property type="entry name" value="KduI"/>
    <property type="match status" value="1"/>
</dbReference>
<dbReference type="InParanoid" id="A0A061AJS3"/>
<dbReference type="HOGENOM" id="CLU_062609_0_0_14"/>
<sequence>MKLDIRYNNHPEDSKKYDTKTLRERYLIEEVFTKDTLNFTYSHHDRIIAGGIMPVEKTVALGSTKELGTEYFLERREMGIINVGGEGLIIIDGVSYSMVHKDGIYIPKGTKEVLFKSVDANNPAKFYMNSSPAHKVLPIVHIPFSKANPRKIGDPKNLNKRTIYQYLNPAVLETCALQMGLTELEEGNAWNTMPAHTHDRRMEVYFYFNLSKDDVVFHLMGEPTETRHIILKNEQAVISPSWSIHAGFATSAYTFIWGMTGENQTYDDMDFVKSTDLK</sequence>
<dbReference type="FunCoup" id="A0A061AJS3">
    <property type="interactions" value="5"/>
</dbReference>
<evidence type="ECO:0000313" key="8">
    <source>
        <dbReference type="Proteomes" id="UP000032434"/>
    </source>
</evidence>
<dbReference type="PANTHER" id="PTHR38461:SF1">
    <property type="entry name" value="4-DEOXY-L-THREO-5-HEXOSULOSE-URONATE KETOL-ISOMERASE"/>
    <property type="match status" value="1"/>
</dbReference>
<dbReference type="Pfam" id="PF04962">
    <property type="entry name" value="KduI"/>
    <property type="match status" value="1"/>
</dbReference>
<dbReference type="GO" id="GO:0042840">
    <property type="term" value="P:D-glucuronate catabolic process"/>
    <property type="evidence" value="ECO:0007669"/>
    <property type="project" value="TreeGrafter"/>
</dbReference>
<evidence type="ECO:0000256" key="3">
    <source>
        <dbReference type="ARBA" id="ARBA00022723"/>
    </source>
</evidence>
<comment type="pathway">
    <text evidence="6">Glycan metabolism; pectin degradation; 2-dehydro-3-deoxy-D-gluconate from pectin: step 4/5.</text>
</comment>
<feature type="binding site" evidence="6">
    <location>
        <position position="196"/>
    </location>
    <ligand>
        <name>Zn(2+)</name>
        <dbReference type="ChEBI" id="CHEBI:29105"/>
    </ligand>
</feature>
<dbReference type="EC" id="5.3.1.17" evidence="6"/>
<dbReference type="GO" id="GO:0019698">
    <property type="term" value="P:D-galacturonate catabolic process"/>
    <property type="evidence" value="ECO:0007669"/>
    <property type="project" value="TreeGrafter"/>
</dbReference>
<dbReference type="InterPro" id="IPR027449">
    <property type="entry name" value="KduI_N"/>
</dbReference>
<feature type="binding site" evidence="6">
    <location>
        <position position="203"/>
    </location>
    <ligand>
        <name>Zn(2+)</name>
        <dbReference type="ChEBI" id="CHEBI:29105"/>
    </ligand>
</feature>
<keyword evidence="5 6" id="KW-0413">Isomerase</keyword>
<dbReference type="AlphaFoldDB" id="A0A061AJS3"/>
<dbReference type="PANTHER" id="PTHR38461">
    <property type="entry name" value="4-DEOXY-L-THREO-5-HEXOSULOSE-URONATE KETOL-ISOMERASE"/>
    <property type="match status" value="1"/>
</dbReference>
<proteinExistence type="inferred from homology"/>
<dbReference type="KEGG" id="aoc:Aocu_11490"/>
<dbReference type="InterPro" id="IPR021120">
    <property type="entry name" value="KduI/IolB_isomerase"/>
</dbReference>
<dbReference type="RefSeq" id="WP_045749666.1">
    <property type="nucleotide sequence ID" value="NZ_FUZK01000001.1"/>
</dbReference>
<dbReference type="PATRIC" id="fig|35623.3.peg.1149"/>
<dbReference type="PIRSF" id="PIRSF006625">
    <property type="entry name" value="KduI"/>
    <property type="match status" value="1"/>
</dbReference>
<accession>A0A061AJS3</accession>
<gene>
    <name evidence="6 7" type="primary">kduI</name>
    <name evidence="7" type="ORF">Aocu_11490</name>
</gene>
<keyword evidence="8" id="KW-1185">Reference proteome</keyword>
<dbReference type="OrthoDB" id="9770644at2"/>
<feature type="binding site" evidence="6">
    <location>
        <position position="198"/>
    </location>
    <ligand>
        <name>Zn(2+)</name>
        <dbReference type="ChEBI" id="CHEBI:29105"/>
    </ligand>
</feature>
<evidence type="ECO:0000256" key="6">
    <source>
        <dbReference type="HAMAP-Rule" id="MF_00687"/>
    </source>
</evidence>
<evidence type="ECO:0000256" key="5">
    <source>
        <dbReference type="ARBA" id="ARBA00023235"/>
    </source>
</evidence>
<dbReference type="SUPFAM" id="SSF51182">
    <property type="entry name" value="RmlC-like cupins"/>
    <property type="match status" value="1"/>
</dbReference>
<organism evidence="7 8">
    <name type="scientific">Acholeplasma oculi</name>
    <dbReference type="NCBI Taxonomy" id="35623"/>
    <lineage>
        <taxon>Bacteria</taxon>
        <taxon>Bacillati</taxon>
        <taxon>Mycoplasmatota</taxon>
        <taxon>Mollicutes</taxon>
        <taxon>Acholeplasmatales</taxon>
        <taxon>Acholeplasmataceae</taxon>
        <taxon>Acholeplasma</taxon>
    </lineage>
</organism>
<evidence type="ECO:0000256" key="2">
    <source>
        <dbReference type="ARBA" id="ARBA00008086"/>
    </source>
</evidence>
<keyword evidence="4 6" id="KW-0862">Zinc</keyword>
<dbReference type="Gene3D" id="2.60.120.520">
    <property type="entry name" value="pectin degrading enzyme 5-keto 4- deoxyuronate isomerase, domain 1"/>
    <property type="match status" value="1"/>
</dbReference>
<feature type="binding site" evidence="6">
    <location>
        <position position="245"/>
    </location>
    <ligand>
        <name>Zn(2+)</name>
        <dbReference type="ChEBI" id="CHEBI:29105"/>
    </ligand>
</feature>
<comment type="cofactor">
    <cofactor evidence="6">
        <name>Zn(2+)</name>
        <dbReference type="ChEBI" id="CHEBI:29105"/>
    </cofactor>
    <text evidence="6">Binds 1 zinc ion per subunit.</text>
</comment>
<dbReference type="UniPathway" id="UPA00545">
    <property type="reaction ID" value="UER00826"/>
</dbReference>
<dbReference type="Gene3D" id="2.60.120.10">
    <property type="entry name" value="Jelly Rolls"/>
    <property type="match status" value="1"/>
</dbReference>
<name>A0A061AJS3_9MOLU</name>
<evidence type="ECO:0000313" key="7">
    <source>
        <dbReference type="EMBL" id="CDR31222.1"/>
    </source>
</evidence>
<evidence type="ECO:0000256" key="1">
    <source>
        <dbReference type="ARBA" id="ARBA00000552"/>
    </source>
</evidence>
<protein>
    <recommendedName>
        <fullName evidence="6">4-deoxy-L-threo-5-hexosulose-uronate ketol-isomerase</fullName>
        <ecNumber evidence="6">5.3.1.17</ecNumber>
    </recommendedName>
    <alternativeName>
        <fullName evidence="6">5-keto-4-deoxyuronate isomerase</fullName>
    </alternativeName>
    <alternativeName>
        <fullName evidence="6">DKI isomerase</fullName>
    </alternativeName>
</protein>
<dbReference type="GO" id="GO:0008270">
    <property type="term" value="F:zinc ion binding"/>
    <property type="evidence" value="ECO:0007669"/>
    <property type="project" value="UniProtKB-UniRule"/>
</dbReference>
<comment type="catalytic activity">
    <reaction evidence="1 6">
        <text>5-dehydro-4-deoxy-D-glucuronate = 3-deoxy-D-glycero-2,5-hexodiulosonate</text>
        <dbReference type="Rhea" id="RHEA:23896"/>
        <dbReference type="ChEBI" id="CHEBI:17117"/>
        <dbReference type="ChEBI" id="CHEBI:29071"/>
        <dbReference type="EC" id="5.3.1.17"/>
    </reaction>
</comment>
<dbReference type="CDD" id="cd20294">
    <property type="entry name" value="cupin_KduI_N"/>
    <property type="match status" value="1"/>
</dbReference>
<comment type="function">
    <text evidence="6">Catalyzes the isomerization of 5-dehydro-4-deoxy-D-glucuronate to 3-deoxy-D-glycero-2,5-hexodiulosonate.</text>
</comment>
<reference evidence="8" key="1">
    <citation type="submission" date="2014-05" db="EMBL/GenBank/DDBJ databases">
        <authorList>
            <person name="Kube M."/>
        </authorList>
    </citation>
    <scope>NUCLEOTIDE SEQUENCE [LARGE SCALE GENOMIC DNA]</scope>
</reference>
<dbReference type="EMBL" id="LK028559">
    <property type="protein sequence ID" value="CDR31222.1"/>
    <property type="molecule type" value="Genomic_DNA"/>
</dbReference>
<comment type="similarity">
    <text evidence="2 6">Belongs to the KduI family.</text>
</comment>
<keyword evidence="3 6" id="KW-0479">Metal-binding</keyword>
<dbReference type="InterPro" id="IPR011051">
    <property type="entry name" value="RmlC_Cupin_sf"/>
</dbReference>
<dbReference type="CDD" id="cd20491">
    <property type="entry name" value="cupin_KduI_C"/>
    <property type="match status" value="1"/>
</dbReference>
<dbReference type="InterPro" id="IPR014710">
    <property type="entry name" value="RmlC-like_jellyroll"/>
</dbReference>
<dbReference type="GO" id="GO:0045490">
    <property type="term" value="P:pectin catabolic process"/>
    <property type="evidence" value="ECO:0007669"/>
    <property type="project" value="UniProtKB-UniRule"/>
</dbReference>
<dbReference type="InterPro" id="IPR007045">
    <property type="entry name" value="KduI"/>
</dbReference>